<name>A0ABT4EX00_9BACI</name>
<dbReference type="Gene3D" id="3.40.50.1820">
    <property type="entry name" value="alpha/beta hydrolase"/>
    <property type="match status" value="1"/>
</dbReference>
<dbReference type="SUPFAM" id="SSF53474">
    <property type="entry name" value="alpha/beta-Hydrolases"/>
    <property type="match status" value="1"/>
</dbReference>
<reference evidence="1 2" key="1">
    <citation type="submission" date="2022-05" db="EMBL/GenBank/DDBJ databases">
        <title>Genome Sequencing of Bee-Associated Microbes.</title>
        <authorList>
            <person name="Dunlap C."/>
        </authorList>
    </citation>
    <scope>NUCLEOTIDE SEQUENCE [LARGE SCALE GENOMIC DNA]</scope>
    <source>
        <strain evidence="1 2">NRRL BD-083</strain>
    </source>
</reference>
<organism evidence="1 2">
    <name type="scientific">Lysinibacillus xylanilyticus</name>
    <dbReference type="NCBI Taxonomy" id="582475"/>
    <lineage>
        <taxon>Bacteria</taxon>
        <taxon>Bacillati</taxon>
        <taxon>Bacillota</taxon>
        <taxon>Bacilli</taxon>
        <taxon>Bacillales</taxon>
        <taxon>Bacillaceae</taxon>
        <taxon>Lysinibacillus</taxon>
    </lineage>
</organism>
<dbReference type="Gene3D" id="6.10.140.700">
    <property type="match status" value="1"/>
</dbReference>
<comment type="caution">
    <text evidence="1">The sequence shown here is derived from an EMBL/GenBank/DDBJ whole genome shotgun (WGS) entry which is preliminary data.</text>
</comment>
<dbReference type="RefSeq" id="WP_268639519.1">
    <property type="nucleotide sequence ID" value="NZ_JAMDLZ010000048.1"/>
</dbReference>
<evidence type="ECO:0000313" key="2">
    <source>
        <dbReference type="Proteomes" id="UP001527052"/>
    </source>
</evidence>
<dbReference type="EMBL" id="JAMDLZ010000048">
    <property type="protein sequence ID" value="MCY9549588.1"/>
    <property type="molecule type" value="Genomic_DNA"/>
</dbReference>
<keyword evidence="2" id="KW-1185">Reference proteome</keyword>
<gene>
    <name evidence="1" type="ORF">M5W82_22190</name>
</gene>
<protein>
    <recommendedName>
        <fullName evidence="3">Alpha/beta hydrolase</fullName>
    </recommendedName>
</protein>
<proteinExistence type="predicted"/>
<dbReference type="Proteomes" id="UP001527052">
    <property type="component" value="Unassembled WGS sequence"/>
</dbReference>
<evidence type="ECO:0000313" key="1">
    <source>
        <dbReference type="EMBL" id="MCY9549588.1"/>
    </source>
</evidence>
<evidence type="ECO:0008006" key="3">
    <source>
        <dbReference type="Google" id="ProtNLM"/>
    </source>
</evidence>
<sequence length="133" mass="15518">MESLKNSTTSQEKRKELDFEWALMSFTSKEKLKHALTIPNSGRTVGRTLDYFRKVAVKSLDLRKELPTIHIDTFVFGGKYDPQCPIELSYEIVDLIPTSELTIFEQSNHYPFVEEEKVFMDFVKKTIKTLKHV</sequence>
<accession>A0ABT4EX00</accession>
<dbReference type="InterPro" id="IPR029058">
    <property type="entry name" value="AB_hydrolase_fold"/>
</dbReference>